<name>A0A9N9Z9J5_9HYPO</name>
<organism evidence="1 2">
    <name type="scientific">Clonostachys rhizophaga</name>
    <dbReference type="NCBI Taxonomy" id="160324"/>
    <lineage>
        <taxon>Eukaryota</taxon>
        <taxon>Fungi</taxon>
        <taxon>Dikarya</taxon>
        <taxon>Ascomycota</taxon>
        <taxon>Pezizomycotina</taxon>
        <taxon>Sordariomycetes</taxon>
        <taxon>Hypocreomycetidae</taxon>
        <taxon>Hypocreales</taxon>
        <taxon>Bionectriaceae</taxon>
        <taxon>Clonostachys</taxon>
    </lineage>
</organism>
<gene>
    <name evidence="1" type="ORF">CRHIZ90672A_00018783</name>
</gene>
<evidence type="ECO:0000313" key="1">
    <source>
        <dbReference type="EMBL" id="CAH0052007.1"/>
    </source>
</evidence>
<accession>A0A9N9Z9J5</accession>
<dbReference type="Proteomes" id="UP000696573">
    <property type="component" value="Unassembled WGS sequence"/>
</dbReference>
<dbReference type="EMBL" id="CABFNQ020001187">
    <property type="protein sequence ID" value="CAH0052007.1"/>
    <property type="molecule type" value="Genomic_DNA"/>
</dbReference>
<keyword evidence="2" id="KW-1185">Reference proteome</keyword>
<sequence length="72" mass="7347">MVGSMNPTAPGGAARRSCITPDLLCSPSLHPGTLGRRASHLALPPQCSESESRDLVAPTWNTLVSAPPALGA</sequence>
<dbReference type="AlphaFoldDB" id="A0A9N9Z9J5"/>
<reference evidence="1" key="1">
    <citation type="submission" date="2021-10" db="EMBL/GenBank/DDBJ databases">
        <authorList>
            <person name="Piombo E."/>
        </authorList>
    </citation>
    <scope>NUCLEOTIDE SEQUENCE</scope>
</reference>
<protein>
    <submittedName>
        <fullName evidence="1">Uncharacterized protein</fullName>
    </submittedName>
</protein>
<comment type="caution">
    <text evidence="1">The sequence shown here is derived from an EMBL/GenBank/DDBJ whole genome shotgun (WGS) entry which is preliminary data.</text>
</comment>
<dbReference type="OrthoDB" id="10534556at2759"/>
<proteinExistence type="predicted"/>
<evidence type="ECO:0000313" key="2">
    <source>
        <dbReference type="Proteomes" id="UP000696573"/>
    </source>
</evidence>